<name>A0ABY4J3U8_9MICO</name>
<protein>
    <submittedName>
        <fullName evidence="3">Glycoside hydrolase family 16 protein</fullName>
    </submittedName>
</protein>
<feature type="region of interest" description="Disordered" evidence="1">
    <location>
        <begin position="188"/>
        <end position="234"/>
    </location>
</feature>
<dbReference type="InterPro" id="IPR000757">
    <property type="entry name" value="Beta-glucanase-like"/>
</dbReference>
<dbReference type="EMBL" id="CP078078">
    <property type="protein sequence ID" value="UPL18837.1"/>
    <property type="molecule type" value="Genomic_DNA"/>
</dbReference>
<dbReference type="GO" id="GO:0016787">
    <property type="term" value="F:hydrolase activity"/>
    <property type="evidence" value="ECO:0007669"/>
    <property type="project" value="UniProtKB-KW"/>
</dbReference>
<feature type="compositionally biased region" description="Pro residues" evidence="1">
    <location>
        <begin position="192"/>
        <end position="224"/>
    </location>
</feature>
<evidence type="ECO:0000259" key="2">
    <source>
        <dbReference type="PROSITE" id="PS51762"/>
    </source>
</evidence>
<dbReference type="InterPro" id="IPR013320">
    <property type="entry name" value="ConA-like_dom_sf"/>
</dbReference>
<dbReference type="Gene3D" id="2.60.120.200">
    <property type="match status" value="1"/>
</dbReference>
<dbReference type="Proteomes" id="UP000830631">
    <property type="component" value="Chromosome"/>
</dbReference>
<reference evidence="3 4" key="1">
    <citation type="submission" date="2021-06" db="EMBL/GenBank/DDBJ databases">
        <title>Genome-based taxonomic framework of Microbacterium strains isolated from marine environment, the description of four new species and reclassification of four preexisting species.</title>
        <authorList>
            <person name="Lee S.D."/>
            <person name="Kim S.-M."/>
            <person name="Byeon Y.-S."/>
            <person name="Yang H.L."/>
            <person name="Kim I.S."/>
        </authorList>
    </citation>
    <scope>NUCLEOTIDE SEQUENCE [LARGE SCALE GENOMIC DNA]</scope>
    <source>
        <strain evidence="3 4">KSW4-10</strain>
    </source>
</reference>
<dbReference type="PROSITE" id="PS51762">
    <property type="entry name" value="GH16_2"/>
    <property type="match status" value="1"/>
</dbReference>
<dbReference type="PANTHER" id="PTHR10963">
    <property type="entry name" value="GLYCOSYL HYDROLASE-RELATED"/>
    <property type="match status" value="1"/>
</dbReference>
<dbReference type="RefSeq" id="WP_153243517.1">
    <property type="nucleotide sequence ID" value="NZ_CP078078.1"/>
</dbReference>
<dbReference type="Gene3D" id="2.60.120.260">
    <property type="entry name" value="Galactose-binding domain-like"/>
    <property type="match status" value="1"/>
</dbReference>
<evidence type="ECO:0000313" key="4">
    <source>
        <dbReference type="Proteomes" id="UP000830631"/>
    </source>
</evidence>
<feature type="domain" description="GH16" evidence="2">
    <location>
        <begin position="224"/>
        <end position="507"/>
    </location>
</feature>
<organism evidence="3 4">
    <name type="scientific">Microbacterium aurugineum</name>
    <dbReference type="NCBI Taxonomy" id="2851642"/>
    <lineage>
        <taxon>Bacteria</taxon>
        <taxon>Bacillati</taxon>
        <taxon>Actinomycetota</taxon>
        <taxon>Actinomycetes</taxon>
        <taxon>Micrococcales</taxon>
        <taxon>Microbacteriaceae</taxon>
        <taxon>Microbacterium</taxon>
    </lineage>
</organism>
<sequence>MGASLVVGRPAVAAESSSTITSVIPRGSTDWSYYRGAEAPAAGWQTSTKSWATGTAPFGIGSSTGAVNTLLPRVAGRQPLATYFTKSFTLTSDLPEWSWVNTWADDGIVIWINGVEIGRKNAPSGKITAGSYATAAPTSTAARKNTVSFSVPAGILTAGENTMAVQVLSNWRQTRNLSFDAHLVREDRTQKPAPPVTPPANPTPAPPVTPPTKPTVPPTAPTVPPVGDTSVPGWGTPSWSDEFTYRDDSGRPSVDPAKWNVRGQDDLGLLFDAAVVDRKQVSVDDAGVLHIRADWLDTPAIRPSTQTGPRELWHKTGYLDQRRLSSDDVSMSQQYGRWEIRAKTPSGPNTFGSLAAFWLRNNQSGEIDIMEAWGYDDAAVRDQRIDTATTTVHTHTSTPSLNQRYIWHHADYGAATPVWKDFHTYAFEFTPTYAAVIVDGVEILRATPSTHPNLWNPNYFGSPLHMRLNLHVGPSSTYWGLPNPNNKAATQNLDFQVDYVRVWRYEG</sequence>
<keyword evidence="4" id="KW-1185">Reference proteome</keyword>
<accession>A0ABY4J3U8</accession>
<evidence type="ECO:0000313" key="3">
    <source>
        <dbReference type="EMBL" id="UPL18837.1"/>
    </source>
</evidence>
<gene>
    <name evidence="3" type="ORF">KV397_14265</name>
</gene>
<proteinExistence type="predicted"/>
<dbReference type="InterPro" id="IPR050546">
    <property type="entry name" value="Glycosyl_Hydrlase_16"/>
</dbReference>
<dbReference type="SUPFAM" id="SSF49899">
    <property type="entry name" value="Concanavalin A-like lectins/glucanases"/>
    <property type="match status" value="1"/>
</dbReference>
<dbReference type="CDD" id="cd08023">
    <property type="entry name" value="GH16_laminarinase_like"/>
    <property type="match status" value="1"/>
</dbReference>
<dbReference type="Pfam" id="PF00722">
    <property type="entry name" value="Glyco_hydro_16"/>
    <property type="match status" value="1"/>
</dbReference>
<evidence type="ECO:0000256" key="1">
    <source>
        <dbReference type="SAM" id="MobiDB-lite"/>
    </source>
</evidence>
<dbReference type="PANTHER" id="PTHR10963:SF60">
    <property type="entry name" value="GRAM-NEGATIVE BACTERIA-BINDING PROTEIN 1-RELATED"/>
    <property type="match status" value="1"/>
</dbReference>
<keyword evidence="3" id="KW-0378">Hydrolase</keyword>